<name>B6W4F2_9BACT</name>
<reference evidence="1 2" key="2">
    <citation type="submission" date="2008-10" db="EMBL/GenBank/DDBJ databases">
        <authorList>
            <person name="Fulton L."/>
            <person name="Clifton S."/>
            <person name="Fulton B."/>
            <person name="Xu J."/>
            <person name="Minx P."/>
            <person name="Pepin K.H."/>
            <person name="Johnson M."/>
            <person name="Thiruvilangam P."/>
            <person name="Bhonagiri V."/>
            <person name="Nash W.E."/>
            <person name="Mardis E.R."/>
            <person name="Wilson R.K."/>
        </authorList>
    </citation>
    <scope>NUCLEOTIDE SEQUENCE [LARGE SCALE GENOMIC DNA]</scope>
    <source>
        <strain evidence="1 2">DSM 17855</strain>
    </source>
</reference>
<accession>B6W4F2</accession>
<dbReference type="EMBL" id="ABWZ01000080">
    <property type="protein sequence ID" value="EEB23049.1"/>
    <property type="molecule type" value="Genomic_DNA"/>
</dbReference>
<proteinExistence type="predicted"/>
<evidence type="ECO:0000313" key="1">
    <source>
        <dbReference type="EMBL" id="EEB23049.1"/>
    </source>
</evidence>
<dbReference type="AlphaFoldDB" id="B6W4F2"/>
<sequence length="43" mass="4887">MPLFSQIMAFTLQTYTIFGKFHLIKTTHINLIILSSPKGSLFS</sequence>
<protein>
    <submittedName>
        <fullName evidence="1">Uncharacterized protein</fullName>
    </submittedName>
</protein>
<dbReference type="HOGENOM" id="CLU_3229518_0_0_10"/>
<reference evidence="1 2" key="1">
    <citation type="submission" date="2008-10" db="EMBL/GenBank/DDBJ databases">
        <title>Draft genome sequence of Bacteroides dorei (DSM 17855).</title>
        <authorList>
            <person name="Sudarsanam P."/>
            <person name="Ley R."/>
            <person name="Guruge J."/>
            <person name="Turnbaugh P.J."/>
            <person name="Mahowald M."/>
            <person name="Liep D."/>
            <person name="Gordon J."/>
        </authorList>
    </citation>
    <scope>NUCLEOTIDE SEQUENCE [LARGE SCALE GENOMIC DNA]</scope>
    <source>
        <strain evidence="1 2">DSM 17855</strain>
    </source>
</reference>
<gene>
    <name evidence="1" type="ORF">BACDOR_04452</name>
</gene>
<organism evidence="1 2">
    <name type="scientific">Phocaeicola dorei DSM 17855</name>
    <dbReference type="NCBI Taxonomy" id="483217"/>
    <lineage>
        <taxon>Bacteria</taxon>
        <taxon>Pseudomonadati</taxon>
        <taxon>Bacteroidota</taxon>
        <taxon>Bacteroidia</taxon>
        <taxon>Bacteroidales</taxon>
        <taxon>Bacteroidaceae</taxon>
        <taxon>Phocaeicola</taxon>
    </lineage>
</organism>
<dbReference type="Proteomes" id="UP000004849">
    <property type="component" value="Unassembled WGS sequence"/>
</dbReference>
<evidence type="ECO:0000313" key="2">
    <source>
        <dbReference type="Proteomes" id="UP000004849"/>
    </source>
</evidence>